<evidence type="ECO:0000313" key="1">
    <source>
        <dbReference type="EMBL" id="GMH03771.1"/>
    </source>
</evidence>
<evidence type="ECO:0000313" key="2">
    <source>
        <dbReference type="Proteomes" id="UP001279734"/>
    </source>
</evidence>
<dbReference type="Proteomes" id="UP001279734">
    <property type="component" value="Unassembled WGS sequence"/>
</dbReference>
<gene>
    <name evidence="1" type="ORF">Nepgr_005610</name>
</gene>
<sequence length="91" mass="10679">MLEYCIAEGGVEEYNLQIWNDKKTHTFYEFTKLPCIHDSFRLLSIVIPSQLCAQRRLSLSKIGLTPEPRLPRRSSISSQSLRFLFDWAFQI</sequence>
<protein>
    <submittedName>
        <fullName evidence="1">Uncharacterized protein</fullName>
    </submittedName>
</protein>
<name>A0AAD3S3U6_NEPGR</name>
<comment type="caution">
    <text evidence="1">The sequence shown here is derived from an EMBL/GenBank/DDBJ whole genome shotgun (WGS) entry which is preliminary data.</text>
</comment>
<organism evidence="1 2">
    <name type="scientific">Nepenthes gracilis</name>
    <name type="common">Slender pitcher plant</name>
    <dbReference type="NCBI Taxonomy" id="150966"/>
    <lineage>
        <taxon>Eukaryota</taxon>
        <taxon>Viridiplantae</taxon>
        <taxon>Streptophyta</taxon>
        <taxon>Embryophyta</taxon>
        <taxon>Tracheophyta</taxon>
        <taxon>Spermatophyta</taxon>
        <taxon>Magnoliopsida</taxon>
        <taxon>eudicotyledons</taxon>
        <taxon>Gunneridae</taxon>
        <taxon>Pentapetalae</taxon>
        <taxon>Caryophyllales</taxon>
        <taxon>Nepenthaceae</taxon>
        <taxon>Nepenthes</taxon>
    </lineage>
</organism>
<reference evidence="1" key="1">
    <citation type="submission" date="2023-05" db="EMBL/GenBank/DDBJ databases">
        <title>Nepenthes gracilis genome sequencing.</title>
        <authorList>
            <person name="Fukushima K."/>
        </authorList>
    </citation>
    <scope>NUCLEOTIDE SEQUENCE</scope>
    <source>
        <strain evidence="1">SING2019-196</strain>
    </source>
</reference>
<accession>A0AAD3S3U6</accession>
<dbReference type="AlphaFoldDB" id="A0AAD3S3U6"/>
<keyword evidence="2" id="KW-1185">Reference proteome</keyword>
<proteinExistence type="predicted"/>
<dbReference type="EMBL" id="BSYO01000004">
    <property type="protein sequence ID" value="GMH03771.1"/>
    <property type="molecule type" value="Genomic_DNA"/>
</dbReference>